<dbReference type="SUPFAM" id="SSF47473">
    <property type="entry name" value="EF-hand"/>
    <property type="match status" value="1"/>
</dbReference>
<dbReference type="Pfam" id="PF12763">
    <property type="entry name" value="EH"/>
    <property type="match status" value="1"/>
</dbReference>
<feature type="compositionally biased region" description="Basic and acidic residues" evidence="1">
    <location>
        <begin position="758"/>
        <end position="805"/>
    </location>
</feature>
<feature type="region of interest" description="Disordered" evidence="1">
    <location>
        <begin position="614"/>
        <end position="723"/>
    </location>
</feature>
<reference evidence="4" key="1">
    <citation type="submission" date="2023-03" db="EMBL/GenBank/DDBJ databases">
        <authorList>
            <person name="Steffen K."/>
            <person name="Cardenas P."/>
        </authorList>
    </citation>
    <scope>NUCLEOTIDE SEQUENCE</scope>
</reference>
<name>A0AA35QSE4_GEOBA</name>
<feature type="compositionally biased region" description="Acidic residues" evidence="1">
    <location>
        <begin position="406"/>
        <end position="430"/>
    </location>
</feature>
<feature type="compositionally biased region" description="Basic and acidic residues" evidence="1">
    <location>
        <begin position="540"/>
        <end position="563"/>
    </location>
</feature>
<feature type="region of interest" description="Disordered" evidence="1">
    <location>
        <begin position="529"/>
        <end position="563"/>
    </location>
</feature>
<dbReference type="EMBL" id="CASHTH010000059">
    <property type="protein sequence ID" value="CAI7990213.1"/>
    <property type="molecule type" value="Genomic_DNA"/>
</dbReference>
<dbReference type="PROSITE" id="PS50031">
    <property type="entry name" value="EH"/>
    <property type="match status" value="1"/>
</dbReference>
<sequence length="869" mass="99904">MDGGLNAAEFSVAMCLVHRALNGVAPPPLLPPPLAESIETLLSGTLPPMDDRHVLKCQTAFAAFKACIVTGRLGLEATKYLFSKTNLSAGQLFQIWRLSDRDGDGQLVFLEFVLAMHLVFLAKLSHVLPLTLDPSSLLHPLYYKIVAEAREMMDETPPTPKPVSVTSDLFPPPTVPLEDGPEGCSLSRPFTDEILHSLTPENDSLSLQEPDPFSSLLPPPNDVGGAQLSGRSLVTNGNGEGVAMTTMERVHEVAILEEEGEGRGTVLETAHFTSVLSPPNHHLMMAEQVVIAPNGELASQEDGEEGGEEEEWADEVVEEQLIVESEEEEEETETEEQVQAELESLSLQSRQFLKESRDRLCEQQRRNLESQFPNESSGMDEYQRASVKGLRETIADMEGAEMKENGDDEEEEEEEEWVDEVVGEGEEGEEGEKGGEGGEGEEGEEGGEGRAEGGAELLLAKFDDIEAEIESVLELVQSEEEEEERKDDDKEKETMERGVERMGGAAHRESVTFPRTRISLPQESVEVVKREQLSPSSWRVVEERASPPPPLRKEHRSEQELEGVRMDLDSYLQSEMEDLNDMFQEFETQDQRKKIRDRDEEEKIMTKEVAEVVDEGPKVGGMEEVVERRQREGEEKERLYQEEMDRLERERLRALEEESLERKRTIDSDQTIQNLDQELQNLLSKDEEQVREAQREKGAREKREEEERLLREEQRREKATEQDMTVEEWIVWMEEKKTQGMTTGQQMEYEKRKRVWLEREKEREEKRRREEEEQIRKTRERMARDYQEFQERDQEMKANRLDPEKLQQLQEETARKRGEERRDRESKTHRKEENRSSRNLEEVELKPKVQKSALAARWEEQVRSQHNGK</sequence>
<feature type="compositionally biased region" description="Basic and acidic residues" evidence="1">
    <location>
        <begin position="684"/>
        <end position="721"/>
    </location>
</feature>
<comment type="caution">
    <text evidence="4">The sequence shown here is derived from an EMBL/GenBank/DDBJ whole genome shotgun (WGS) entry which is preliminary data.</text>
</comment>
<feature type="region of interest" description="Disordered" evidence="1">
    <location>
        <begin position="471"/>
        <end position="517"/>
    </location>
</feature>
<feature type="region of interest" description="Disordered" evidence="1">
    <location>
        <begin position="758"/>
        <end position="869"/>
    </location>
</feature>
<dbReference type="GO" id="GO:0005509">
    <property type="term" value="F:calcium ion binding"/>
    <property type="evidence" value="ECO:0007669"/>
    <property type="project" value="InterPro"/>
</dbReference>
<dbReference type="InterPro" id="IPR000261">
    <property type="entry name" value="EH_dom"/>
</dbReference>
<feature type="domain" description="EF-hand" evidence="3">
    <location>
        <begin position="87"/>
        <end position="122"/>
    </location>
</feature>
<accession>A0AA35QSE4</accession>
<feature type="region of interest" description="Disordered" evidence="1">
    <location>
        <begin position="396"/>
        <end position="459"/>
    </location>
</feature>
<gene>
    <name evidence="4" type="ORF">GBAR_LOCUS441</name>
</gene>
<keyword evidence="5" id="KW-1185">Reference proteome</keyword>
<evidence type="ECO:0000313" key="4">
    <source>
        <dbReference type="EMBL" id="CAI7990213.1"/>
    </source>
</evidence>
<evidence type="ECO:0000256" key="1">
    <source>
        <dbReference type="SAM" id="MobiDB-lite"/>
    </source>
</evidence>
<evidence type="ECO:0000259" key="2">
    <source>
        <dbReference type="PROSITE" id="PS50031"/>
    </source>
</evidence>
<organism evidence="4 5">
    <name type="scientific">Geodia barretti</name>
    <name type="common">Barrett's horny sponge</name>
    <dbReference type="NCBI Taxonomy" id="519541"/>
    <lineage>
        <taxon>Eukaryota</taxon>
        <taxon>Metazoa</taxon>
        <taxon>Porifera</taxon>
        <taxon>Demospongiae</taxon>
        <taxon>Heteroscleromorpha</taxon>
        <taxon>Tetractinellida</taxon>
        <taxon>Astrophorina</taxon>
        <taxon>Geodiidae</taxon>
        <taxon>Geodia</taxon>
    </lineage>
</organism>
<feature type="compositionally biased region" description="Polar residues" evidence="1">
    <location>
        <begin position="668"/>
        <end position="683"/>
    </location>
</feature>
<evidence type="ECO:0000313" key="5">
    <source>
        <dbReference type="Proteomes" id="UP001174909"/>
    </source>
</evidence>
<dbReference type="InterPro" id="IPR011992">
    <property type="entry name" value="EF-hand-dom_pair"/>
</dbReference>
<dbReference type="PROSITE" id="PS50222">
    <property type="entry name" value="EF_HAND_2"/>
    <property type="match status" value="1"/>
</dbReference>
<feature type="compositionally biased region" description="Acidic residues" evidence="1">
    <location>
        <begin position="471"/>
        <end position="486"/>
    </location>
</feature>
<evidence type="ECO:0000259" key="3">
    <source>
        <dbReference type="PROSITE" id="PS50222"/>
    </source>
</evidence>
<dbReference type="Proteomes" id="UP001174909">
    <property type="component" value="Unassembled WGS sequence"/>
</dbReference>
<feature type="compositionally biased region" description="Basic and acidic residues" evidence="1">
    <location>
        <begin position="396"/>
        <end position="405"/>
    </location>
</feature>
<dbReference type="Gene3D" id="1.10.238.10">
    <property type="entry name" value="EF-hand"/>
    <property type="match status" value="1"/>
</dbReference>
<feature type="compositionally biased region" description="Basic and acidic residues" evidence="1">
    <location>
        <begin position="487"/>
        <end position="510"/>
    </location>
</feature>
<dbReference type="SMART" id="SM00027">
    <property type="entry name" value="EH"/>
    <property type="match status" value="1"/>
</dbReference>
<feature type="compositionally biased region" description="Basic and acidic residues" evidence="1">
    <location>
        <begin position="812"/>
        <end position="847"/>
    </location>
</feature>
<protein>
    <submittedName>
        <fullName evidence="4">Reticulocyte-binding protein 2 homolog a</fullName>
    </submittedName>
</protein>
<dbReference type="InterPro" id="IPR002048">
    <property type="entry name" value="EF_hand_dom"/>
</dbReference>
<feature type="compositionally biased region" description="Basic and acidic residues" evidence="1">
    <location>
        <begin position="625"/>
        <end position="667"/>
    </location>
</feature>
<dbReference type="AlphaFoldDB" id="A0AA35QSE4"/>
<feature type="domain" description="EH" evidence="2">
    <location>
        <begin position="81"/>
        <end position="137"/>
    </location>
</feature>
<proteinExistence type="predicted"/>
<dbReference type="CDD" id="cd00052">
    <property type="entry name" value="EH"/>
    <property type="match status" value="1"/>
</dbReference>